<keyword evidence="3" id="KW-0804">Transcription</keyword>
<dbReference type="Proteomes" id="UP000267464">
    <property type="component" value="Unassembled WGS sequence"/>
</dbReference>
<evidence type="ECO:0000313" key="6">
    <source>
        <dbReference type="Proteomes" id="UP000267464"/>
    </source>
</evidence>
<evidence type="ECO:0000256" key="1">
    <source>
        <dbReference type="ARBA" id="ARBA00023015"/>
    </source>
</evidence>
<evidence type="ECO:0000259" key="4">
    <source>
        <dbReference type="PROSITE" id="PS01124"/>
    </source>
</evidence>
<dbReference type="AlphaFoldDB" id="A0A3N7ITX8"/>
<proteinExistence type="predicted"/>
<keyword evidence="1" id="KW-0805">Transcription regulation</keyword>
<dbReference type="SMART" id="SM00342">
    <property type="entry name" value="HTH_ARAC"/>
    <property type="match status" value="1"/>
</dbReference>
<organism evidence="5 6">
    <name type="scientific">Piscinibacter terrae</name>
    <dbReference type="NCBI Taxonomy" id="2496871"/>
    <lineage>
        <taxon>Bacteria</taxon>
        <taxon>Pseudomonadati</taxon>
        <taxon>Pseudomonadota</taxon>
        <taxon>Betaproteobacteria</taxon>
        <taxon>Burkholderiales</taxon>
        <taxon>Sphaerotilaceae</taxon>
        <taxon>Piscinibacter</taxon>
    </lineage>
</organism>
<protein>
    <submittedName>
        <fullName evidence="5">AraC family transcriptional regulator</fullName>
    </submittedName>
</protein>
<evidence type="ECO:0000256" key="3">
    <source>
        <dbReference type="ARBA" id="ARBA00023163"/>
    </source>
</evidence>
<dbReference type="Gene3D" id="1.10.10.60">
    <property type="entry name" value="Homeodomain-like"/>
    <property type="match status" value="1"/>
</dbReference>
<feature type="domain" description="HTH araC/xylS-type" evidence="4">
    <location>
        <begin position="211"/>
        <end position="308"/>
    </location>
</feature>
<evidence type="ECO:0000256" key="2">
    <source>
        <dbReference type="ARBA" id="ARBA00023125"/>
    </source>
</evidence>
<dbReference type="InterPro" id="IPR009057">
    <property type="entry name" value="Homeodomain-like_sf"/>
</dbReference>
<reference evidence="5 6" key="1">
    <citation type="submission" date="2018-08" db="EMBL/GenBank/DDBJ databases">
        <authorList>
            <person name="Khan S.A."/>
            <person name="Jeon C.O."/>
            <person name="Chun B.H."/>
            <person name="Jeong S.E."/>
        </authorList>
    </citation>
    <scope>NUCLEOTIDE SEQUENCE [LARGE SCALE GENOMIC DNA]</scope>
    <source>
        <strain evidence="5 6">S-16</strain>
    </source>
</reference>
<accession>A0A3N7ITX8</accession>
<dbReference type="Pfam" id="PF12625">
    <property type="entry name" value="Arabinose_bd"/>
    <property type="match status" value="1"/>
</dbReference>
<reference evidence="5 6" key="2">
    <citation type="submission" date="2018-12" db="EMBL/GenBank/DDBJ databases">
        <title>Rhizobacter gummiphilus sp. nov., a rubber-degrading bacterium isolated from the soil of a botanical garden in Japan.</title>
        <authorList>
            <person name="Shunsuke S.S."/>
        </authorList>
    </citation>
    <scope>NUCLEOTIDE SEQUENCE [LARGE SCALE GENOMIC DNA]</scope>
    <source>
        <strain evidence="5 6">S-16</strain>
    </source>
</reference>
<dbReference type="GO" id="GO:0003700">
    <property type="term" value="F:DNA-binding transcription factor activity"/>
    <property type="evidence" value="ECO:0007669"/>
    <property type="project" value="InterPro"/>
</dbReference>
<gene>
    <name evidence="5" type="ORF">DZC73_24990</name>
</gene>
<dbReference type="PANTHER" id="PTHR47894:SF1">
    <property type="entry name" value="HTH-TYPE TRANSCRIPTIONAL REGULATOR VQSM"/>
    <property type="match status" value="1"/>
</dbReference>
<dbReference type="EMBL" id="QUSW01000008">
    <property type="protein sequence ID" value="RQP22292.1"/>
    <property type="molecule type" value="Genomic_DNA"/>
</dbReference>
<dbReference type="InterPro" id="IPR032687">
    <property type="entry name" value="AraC-type_N"/>
</dbReference>
<keyword evidence="6" id="KW-1185">Reference proteome</keyword>
<dbReference type="InterPro" id="IPR018060">
    <property type="entry name" value="HTH_AraC"/>
</dbReference>
<dbReference type="Pfam" id="PF12833">
    <property type="entry name" value="HTH_18"/>
    <property type="match status" value="1"/>
</dbReference>
<evidence type="ECO:0000313" key="5">
    <source>
        <dbReference type="EMBL" id="RQP22292.1"/>
    </source>
</evidence>
<keyword evidence="2" id="KW-0238">DNA-binding</keyword>
<dbReference type="OrthoDB" id="6506763at2"/>
<dbReference type="PROSITE" id="PS01124">
    <property type="entry name" value="HTH_ARAC_FAMILY_2"/>
    <property type="match status" value="1"/>
</dbReference>
<dbReference type="GO" id="GO:0005829">
    <property type="term" value="C:cytosol"/>
    <property type="evidence" value="ECO:0007669"/>
    <property type="project" value="TreeGrafter"/>
</dbReference>
<dbReference type="SUPFAM" id="SSF46689">
    <property type="entry name" value="Homeodomain-like"/>
    <property type="match status" value="1"/>
</dbReference>
<name>A0A3N7ITX8_9BURK</name>
<sequence>MALPALQEAGIAPELLSHPSARVTERQFAMLYRALAVRCDDEMPRLFSRPLRPGALKFTCLSLLEARNLYTAMHRWSIFHRLLHEDFRLDVRREGSRAVVALAEPASRPPNKPMALELMLKLVHGVASWLIDRRIQLLGVDFSFAPPPWAAEYDILYPGPVSYGMGRTALHMDASYMDQPIRRTRSELPDFLRRAPEDWLFVPFKEARLEHRLREYAAGQLPQSITGEDAAQALHLSVRTLHRRLAAEGTSLQSVKDQLRRDLAIQRLTGSQDAIAAIAAQLGFDGPASFHRAFKAWTGSTPGMYRITPPLRR</sequence>
<comment type="caution">
    <text evidence="5">The sequence shown here is derived from an EMBL/GenBank/DDBJ whole genome shotgun (WGS) entry which is preliminary data.</text>
</comment>
<dbReference type="PANTHER" id="PTHR47894">
    <property type="entry name" value="HTH-TYPE TRANSCRIPTIONAL REGULATOR GADX"/>
    <property type="match status" value="1"/>
</dbReference>
<dbReference type="GO" id="GO:0000976">
    <property type="term" value="F:transcription cis-regulatory region binding"/>
    <property type="evidence" value="ECO:0007669"/>
    <property type="project" value="TreeGrafter"/>
</dbReference>